<evidence type="ECO:0008006" key="3">
    <source>
        <dbReference type="Google" id="ProtNLM"/>
    </source>
</evidence>
<dbReference type="Proteomes" id="UP000555448">
    <property type="component" value="Unassembled WGS sequence"/>
</dbReference>
<comment type="caution">
    <text evidence="1">The sequence shown here is derived from an EMBL/GenBank/DDBJ whole genome shotgun (WGS) entry which is preliminary data.</text>
</comment>
<dbReference type="InterPro" id="IPR004195">
    <property type="entry name" value="Head_decoration_D"/>
</dbReference>
<keyword evidence="2" id="KW-1185">Reference proteome</keyword>
<proteinExistence type="predicted"/>
<accession>A0A7W7KCP2</accession>
<dbReference type="RefSeq" id="WP_184246912.1">
    <property type="nucleotide sequence ID" value="NZ_JACHLR010000013.1"/>
</dbReference>
<evidence type="ECO:0000313" key="2">
    <source>
        <dbReference type="Proteomes" id="UP000555448"/>
    </source>
</evidence>
<gene>
    <name evidence="1" type="ORF">HNO88_002967</name>
</gene>
<sequence>MPAVTFENRRDGCYLGESAALNIINEEIVVASGQGVLFPGTVIAKITASGKYGIHDTALSDGSQLPANAVILFNRVDATSADVKAVASVRGPATINGNMLTYKAGMSNAAKIAARNALRVKGLAVLPQHAGE</sequence>
<dbReference type="EMBL" id="JACHLR010000013">
    <property type="protein sequence ID" value="MBB4859638.1"/>
    <property type="molecule type" value="Genomic_DNA"/>
</dbReference>
<reference evidence="1 2" key="1">
    <citation type="submission" date="2020-08" db="EMBL/GenBank/DDBJ databases">
        <title>Functional genomics of gut bacteria from endangered species of beetles.</title>
        <authorList>
            <person name="Carlos-Shanley C."/>
        </authorList>
    </citation>
    <scope>NUCLEOTIDE SEQUENCE [LARGE SCALE GENOMIC DNA]</scope>
    <source>
        <strain evidence="1 2">S00245</strain>
    </source>
</reference>
<protein>
    <recommendedName>
        <fullName evidence="3">Head decoration protein</fullName>
    </recommendedName>
</protein>
<name>A0A7W7KCP2_9SPHN</name>
<dbReference type="AlphaFoldDB" id="A0A7W7KCP2"/>
<organism evidence="1 2">
    <name type="scientific">Novosphingobium chloroacetimidivorans</name>
    <dbReference type="NCBI Taxonomy" id="1428314"/>
    <lineage>
        <taxon>Bacteria</taxon>
        <taxon>Pseudomonadati</taxon>
        <taxon>Pseudomonadota</taxon>
        <taxon>Alphaproteobacteria</taxon>
        <taxon>Sphingomonadales</taxon>
        <taxon>Sphingomonadaceae</taxon>
        <taxon>Novosphingobium</taxon>
    </lineage>
</organism>
<evidence type="ECO:0000313" key="1">
    <source>
        <dbReference type="EMBL" id="MBB4859638.1"/>
    </source>
</evidence>
<dbReference type="Pfam" id="PF02924">
    <property type="entry name" value="HDPD"/>
    <property type="match status" value="1"/>
</dbReference>